<proteinExistence type="inferred from homology"/>
<evidence type="ECO:0000313" key="9">
    <source>
        <dbReference type="Proteomes" id="UP000322976"/>
    </source>
</evidence>
<comment type="caution">
    <text evidence="8">The sequence shown here is derived from an EMBL/GenBank/DDBJ whole genome shotgun (WGS) entry which is preliminary data.</text>
</comment>
<dbReference type="RefSeq" id="WP_149544477.1">
    <property type="nucleotide sequence ID" value="NZ_VTPS01000003.1"/>
</dbReference>
<comment type="subcellular location">
    <subcellularLocation>
        <location evidence="1">Cell membrane</location>
        <topology evidence="1">Multi-pass membrane protein</topology>
    </subcellularLocation>
</comment>
<gene>
    <name evidence="8" type="ORF">FWJ32_02900</name>
</gene>
<dbReference type="EMBL" id="VTPS01000003">
    <property type="protein sequence ID" value="TZE82918.1"/>
    <property type="molecule type" value="Genomic_DNA"/>
</dbReference>
<comment type="similarity">
    <text evidence="2">Belongs to the chromate ion transporter (CHR) (TC 2.A.51) family.</text>
</comment>
<feature type="transmembrane region" description="Helical" evidence="7">
    <location>
        <begin position="111"/>
        <end position="131"/>
    </location>
</feature>
<evidence type="ECO:0000256" key="5">
    <source>
        <dbReference type="ARBA" id="ARBA00022989"/>
    </source>
</evidence>
<evidence type="ECO:0000256" key="3">
    <source>
        <dbReference type="ARBA" id="ARBA00022475"/>
    </source>
</evidence>
<feature type="transmembrane region" description="Helical" evidence="7">
    <location>
        <begin position="77"/>
        <end position="99"/>
    </location>
</feature>
<evidence type="ECO:0000313" key="8">
    <source>
        <dbReference type="EMBL" id="TZE82918.1"/>
    </source>
</evidence>
<accession>A0A5D8QHZ2</accession>
<keyword evidence="5 7" id="KW-1133">Transmembrane helix</keyword>
<dbReference type="PANTHER" id="PTHR43663:SF2">
    <property type="entry name" value="CHROMATE TRANSPORT PROTEIN-RELATED"/>
    <property type="match status" value="1"/>
</dbReference>
<dbReference type="GO" id="GO:0005886">
    <property type="term" value="C:plasma membrane"/>
    <property type="evidence" value="ECO:0007669"/>
    <property type="project" value="UniProtKB-SubCell"/>
</dbReference>
<feature type="transmembrane region" description="Helical" evidence="7">
    <location>
        <begin position="7"/>
        <end position="25"/>
    </location>
</feature>
<evidence type="ECO:0000256" key="2">
    <source>
        <dbReference type="ARBA" id="ARBA00005262"/>
    </source>
</evidence>
<keyword evidence="4 7" id="KW-0812">Transmembrane</keyword>
<dbReference type="Pfam" id="PF02417">
    <property type="entry name" value="Chromate_transp"/>
    <property type="match status" value="1"/>
</dbReference>
<dbReference type="PANTHER" id="PTHR43663">
    <property type="entry name" value="CHROMATE TRANSPORT PROTEIN-RELATED"/>
    <property type="match status" value="1"/>
</dbReference>
<feature type="transmembrane region" description="Helical" evidence="7">
    <location>
        <begin position="138"/>
        <end position="171"/>
    </location>
</feature>
<evidence type="ECO:0000256" key="1">
    <source>
        <dbReference type="ARBA" id="ARBA00004651"/>
    </source>
</evidence>
<protein>
    <submittedName>
        <fullName evidence="8">Chromate transporter</fullName>
    </submittedName>
</protein>
<sequence length="182" mass="19596">MKFLFELMMSFFKIGAFTLGGGYAMVPLIQEEVVEKKGWIDESEFLNIIAIAQSAPGPIAINTAVFTGYRLKGISGAVFATLGAVLPSFLIILIVATFFLSVKDSAVVKRAFMGIRPAVVALIVYSVVRLVKSNDVKGYAFIIPLLACLGIVLFNLHPILIIVLAAISGIIKTIVRGEDMGE</sequence>
<dbReference type="InterPro" id="IPR003370">
    <property type="entry name" value="Chromate_transpt"/>
</dbReference>
<reference evidence="8 9" key="1">
    <citation type="submission" date="2019-08" db="EMBL/GenBank/DDBJ databases">
        <title>Calorimonas adulescens gen. nov., sp. nov., an anaerobic thermophilic bacterium from Sakhalin hot spring.</title>
        <authorList>
            <person name="Khomyakova M.A."/>
            <person name="Merkel A.Y."/>
            <person name="Novikov A."/>
            <person name="Bonch-Osmolovskaya E.A."/>
            <person name="Slobodkin A.I."/>
        </authorList>
    </citation>
    <scope>NUCLEOTIDE SEQUENCE [LARGE SCALE GENOMIC DNA]</scope>
    <source>
        <strain evidence="8 9">A05MB</strain>
    </source>
</reference>
<name>A0A5D8QHZ2_9THEO</name>
<dbReference type="Proteomes" id="UP000322976">
    <property type="component" value="Unassembled WGS sequence"/>
</dbReference>
<dbReference type="GO" id="GO:0015109">
    <property type="term" value="F:chromate transmembrane transporter activity"/>
    <property type="evidence" value="ECO:0007669"/>
    <property type="project" value="InterPro"/>
</dbReference>
<keyword evidence="9" id="KW-1185">Reference proteome</keyword>
<keyword evidence="3" id="KW-1003">Cell membrane</keyword>
<evidence type="ECO:0000256" key="4">
    <source>
        <dbReference type="ARBA" id="ARBA00022692"/>
    </source>
</evidence>
<evidence type="ECO:0000256" key="7">
    <source>
        <dbReference type="SAM" id="Phobius"/>
    </source>
</evidence>
<keyword evidence="6 7" id="KW-0472">Membrane</keyword>
<dbReference type="AlphaFoldDB" id="A0A5D8QHZ2"/>
<dbReference type="InterPro" id="IPR052518">
    <property type="entry name" value="CHR_Transporter"/>
</dbReference>
<evidence type="ECO:0000256" key="6">
    <source>
        <dbReference type="ARBA" id="ARBA00023136"/>
    </source>
</evidence>
<organism evidence="8 9">
    <name type="scientific">Calorimonas adulescens</name>
    <dbReference type="NCBI Taxonomy" id="2606906"/>
    <lineage>
        <taxon>Bacteria</taxon>
        <taxon>Bacillati</taxon>
        <taxon>Bacillota</taxon>
        <taxon>Clostridia</taxon>
        <taxon>Thermoanaerobacterales</taxon>
        <taxon>Thermoanaerobacteraceae</taxon>
        <taxon>Calorimonas</taxon>
    </lineage>
</organism>